<name>A0AAU8GPB9_9CAUD</name>
<organism evidence="1">
    <name type="scientific">Salmonella phage PMBT37</name>
    <dbReference type="NCBI Taxonomy" id="3153515"/>
    <lineage>
        <taxon>Viruses</taxon>
        <taxon>Duplodnaviria</taxon>
        <taxon>Heunggongvirae</taxon>
        <taxon>Uroviricota</taxon>
        <taxon>Caudoviricetes</taxon>
    </lineage>
</organism>
<sequence>MTERSVAHKKRPVKWGITIYLSFFVQNRSKTS</sequence>
<proteinExistence type="predicted"/>
<protein>
    <submittedName>
        <fullName evidence="1">Uncharacterized protein</fullName>
    </submittedName>
</protein>
<dbReference type="EMBL" id="PP810247">
    <property type="protein sequence ID" value="XCH42481.1"/>
    <property type="molecule type" value="Genomic_DNA"/>
</dbReference>
<evidence type="ECO:0000313" key="1">
    <source>
        <dbReference type="EMBL" id="XCH42481.1"/>
    </source>
</evidence>
<reference evidence="1" key="1">
    <citation type="submission" date="2024-05" db="EMBL/GenBank/DDBJ databases">
        <title>This phage originates from the Bacteriophage catalogue of the Bacteriophage Competence Centre, Department of Microbiology und Biotechnology, Max Rubner-Institut, Kiel, Germany.</title>
        <authorList>
            <person name="Sprotte S."/>
            <person name="Brinks E."/>
        </authorList>
    </citation>
    <scope>NUCLEOTIDE SEQUENCE</scope>
</reference>
<accession>A0AAU8GPB9</accession>